<dbReference type="SUPFAM" id="SSF48264">
    <property type="entry name" value="Cytochrome P450"/>
    <property type="match status" value="1"/>
</dbReference>
<dbReference type="PRINTS" id="PR00465">
    <property type="entry name" value="EP450IV"/>
</dbReference>
<evidence type="ECO:0000256" key="3">
    <source>
        <dbReference type="ARBA" id="ARBA00010617"/>
    </source>
</evidence>
<gene>
    <name evidence="9" type="ORF">NKR23_g12032</name>
</gene>
<evidence type="ECO:0000256" key="8">
    <source>
        <dbReference type="PIRSR" id="PIRSR602403-1"/>
    </source>
</evidence>
<feature type="binding site" description="axial binding residue" evidence="8">
    <location>
        <position position="452"/>
    </location>
    <ligand>
        <name>heme</name>
        <dbReference type="ChEBI" id="CHEBI:30413"/>
    </ligand>
    <ligandPart>
        <name>Fe</name>
        <dbReference type="ChEBI" id="CHEBI:18248"/>
    </ligandPart>
</feature>
<dbReference type="Proteomes" id="UP001174694">
    <property type="component" value="Unassembled WGS sequence"/>
</dbReference>
<accession>A0AA38VD44</accession>
<proteinExistence type="inferred from homology"/>
<dbReference type="InterPro" id="IPR001128">
    <property type="entry name" value="Cyt_P450"/>
</dbReference>
<organism evidence="9 10">
    <name type="scientific">Pleurostoma richardsiae</name>
    <dbReference type="NCBI Taxonomy" id="41990"/>
    <lineage>
        <taxon>Eukaryota</taxon>
        <taxon>Fungi</taxon>
        <taxon>Dikarya</taxon>
        <taxon>Ascomycota</taxon>
        <taxon>Pezizomycotina</taxon>
        <taxon>Sordariomycetes</taxon>
        <taxon>Sordariomycetidae</taxon>
        <taxon>Calosphaeriales</taxon>
        <taxon>Pleurostomataceae</taxon>
        <taxon>Pleurostoma</taxon>
    </lineage>
</organism>
<dbReference type="CDD" id="cd11041">
    <property type="entry name" value="CYP503A1-like"/>
    <property type="match status" value="1"/>
</dbReference>
<dbReference type="InterPro" id="IPR002403">
    <property type="entry name" value="Cyt_P450_E_grp-IV"/>
</dbReference>
<keyword evidence="4 8" id="KW-0479">Metal-binding</keyword>
<evidence type="ECO:0000256" key="4">
    <source>
        <dbReference type="ARBA" id="ARBA00022723"/>
    </source>
</evidence>
<evidence type="ECO:0000256" key="7">
    <source>
        <dbReference type="ARBA" id="ARBA00023033"/>
    </source>
</evidence>
<dbReference type="AlphaFoldDB" id="A0AA38VD44"/>
<comment type="similarity">
    <text evidence="3">Belongs to the cytochrome P450 family.</text>
</comment>
<evidence type="ECO:0000313" key="10">
    <source>
        <dbReference type="Proteomes" id="UP001174694"/>
    </source>
</evidence>
<comment type="caution">
    <text evidence="9">The sequence shown here is derived from an EMBL/GenBank/DDBJ whole genome shotgun (WGS) entry which is preliminary data.</text>
</comment>
<keyword evidence="8" id="KW-0349">Heme</keyword>
<keyword evidence="10" id="KW-1185">Reference proteome</keyword>
<keyword evidence="6 8" id="KW-0408">Iron</keyword>
<comment type="cofactor">
    <cofactor evidence="1 8">
        <name>heme</name>
        <dbReference type="ChEBI" id="CHEBI:30413"/>
    </cofactor>
</comment>
<dbReference type="GO" id="GO:0020037">
    <property type="term" value="F:heme binding"/>
    <property type="evidence" value="ECO:0007669"/>
    <property type="project" value="InterPro"/>
</dbReference>
<dbReference type="Pfam" id="PF00067">
    <property type="entry name" value="p450"/>
    <property type="match status" value="1"/>
</dbReference>
<sequence>MAFYVWAAAALVSAIVWIIRKVFFEPTSGLQFPVVGRPDDNDLRYAVLEGAKKYPDTPFVVPLKPPRVILPMSLYKEVMNLPHEDLSFGTELYHQFQGRVSHLGENYPEVVPIVRHEVTKDLHNILSLFQDEAGYAFKKELGSSTDWTDFALYPKILRLVAHLSGRVFVGTPLNRDEEWIDASINYTTHSGQLGRAADKWNPLLRPIVIPFLPETRQVRQDLKQARAWMEPLVNDILSRDREKAGSVQTGTRGTYMSWLLKYLSESGKTVEHVAIHQMLIAFASTHTVSYTAYQALLDMATRREYLEPLREEIDKVLNTESQELDDNGTPYYKKEAYAKLVKLDSFIKESMRLHPLGYTGSLRRTKRDVTLSNGIKLPKGTPIAFPSWAIVNSPETLLYSPEYNAGTGNLPADTFDGFRFSRLRELAGRETKHQAATTSPYQFNFGHGPDACPGRFFAVYELKVILVEFLRNFDFRLADDLEGTGGEEKRPKEVIVKLGNVPDTTVKMAIRRRFGMA</sequence>
<keyword evidence="7 9" id="KW-0503">Monooxygenase</keyword>
<dbReference type="PANTHER" id="PTHR46206:SF6">
    <property type="entry name" value="CYTOCHROME P450 MONOOXYGENASE AN1598-RELATED"/>
    <property type="match status" value="1"/>
</dbReference>
<evidence type="ECO:0000256" key="2">
    <source>
        <dbReference type="ARBA" id="ARBA00004167"/>
    </source>
</evidence>
<dbReference type="Gene3D" id="1.10.630.10">
    <property type="entry name" value="Cytochrome P450"/>
    <property type="match status" value="1"/>
</dbReference>
<dbReference type="GO" id="GO:0004497">
    <property type="term" value="F:monooxygenase activity"/>
    <property type="evidence" value="ECO:0007669"/>
    <property type="project" value="UniProtKB-KW"/>
</dbReference>
<dbReference type="EMBL" id="JANBVO010000079">
    <property type="protein sequence ID" value="KAJ9130757.1"/>
    <property type="molecule type" value="Genomic_DNA"/>
</dbReference>
<dbReference type="GO" id="GO:0016705">
    <property type="term" value="F:oxidoreductase activity, acting on paired donors, with incorporation or reduction of molecular oxygen"/>
    <property type="evidence" value="ECO:0007669"/>
    <property type="project" value="InterPro"/>
</dbReference>
<evidence type="ECO:0000313" key="9">
    <source>
        <dbReference type="EMBL" id="KAJ9130757.1"/>
    </source>
</evidence>
<dbReference type="InterPro" id="IPR036396">
    <property type="entry name" value="Cyt_P450_sf"/>
</dbReference>
<evidence type="ECO:0000256" key="6">
    <source>
        <dbReference type="ARBA" id="ARBA00023004"/>
    </source>
</evidence>
<dbReference type="PANTHER" id="PTHR46206">
    <property type="entry name" value="CYTOCHROME P450"/>
    <property type="match status" value="1"/>
</dbReference>
<dbReference type="GO" id="GO:0016020">
    <property type="term" value="C:membrane"/>
    <property type="evidence" value="ECO:0007669"/>
    <property type="project" value="UniProtKB-SubCell"/>
</dbReference>
<evidence type="ECO:0000256" key="1">
    <source>
        <dbReference type="ARBA" id="ARBA00001971"/>
    </source>
</evidence>
<keyword evidence="5" id="KW-0560">Oxidoreductase</keyword>
<evidence type="ECO:0000256" key="5">
    <source>
        <dbReference type="ARBA" id="ARBA00023002"/>
    </source>
</evidence>
<reference evidence="9" key="1">
    <citation type="submission" date="2022-07" db="EMBL/GenBank/DDBJ databases">
        <title>Fungi with potential for degradation of polypropylene.</title>
        <authorList>
            <person name="Gostincar C."/>
        </authorList>
    </citation>
    <scope>NUCLEOTIDE SEQUENCE</scope>
    <source>
        <strain evidence="9">EXF-13308</strain>
    </source>
</reference>
<comment type="subcellular location">
    <subcellularLocation>
        <location evidence="2">Membrane</location>
        <topology evidence="2">Single-pass membrane protein</topology>
    </subcellularLocation>
</comment>
<name>A0AA38VD44_9PEZI</name>
<dbReference type="GO" id="GO:0005506">
    <property type="term" value="F:iron ion binding"/>
    <property type="evidence" value="ECO:0007669"/>
    <property type="project" value="InterPro"/>
</dbReference>
<protein>
    <submittedName>
        <fullName evidence="9">Cytochrome p450 monooxygenase</fullName>
    </submittedName>
</protein>